<keyword evidence="4" id="KW-1185">Reference proteome</keyword>
<dbReference type="PANTHER" id="PTHR37946:SF1">
    <property type="entry name" value="SLL1969 PROTEIN"/>
    <property type="match status" value="1"/>
</dbReference>
<gene>
    <name evidence="3" type="ORF">ABDJ85_19645</name>
</gene>
<dbReference type="Proteomes" id="UP001495147">
    <property type="component" value="Unassembled WGS sequence"/>
</dbReference>
<dbReference type="Gene3D" id="3.40.50.1820">
    <property type="entry name" value="alpha/beta hydrolase"/>
    <property type="match status" value="1"/>
</dbReference>
<keyword evidence="1" id="KW-0472">Membrane</keyword>
<feature type="transmembrane region" description="Helical" evidence="1">
    <location>
        <begin position="27"/>
        <end position="48"/>
    </location>
</feature>
<evidence type="ECO:0000313" key="4">
    <source>
        <dbReference type="Proteomes" id="UP001495147"/>
    </source>
</evidence>
<reference evidence="3 4" key="1">
    <citation type="submission" date="2024-05" db="EMBL/GenBank/DDBJ databases">
        <title>Roseateles sp. DJS-2-20 16S ribosomal RNA gene Genome sequencing and assembly.</title>
        <authorList>
            <person name="Woo H."/>
        </authorList>
    </citation>
    <scope>NUCLEOTIDE SEQUENCE [LARGE SCALE GENOMIC DNA]</scope>
    <source>
        <strain evidence="3 4">DJS-2-20</strain>
    </source>
</reference>
<evidence type="ECO:0000259" key="2">
    <source>
        <dbReference type="Pfam" id="PF12697"/>
    </source>
</evidence>
<feature type="domain" description="AB hydrolase-1" evidence="2">
    <location>
        <begin position="102"/>
        <end position="192"/>
    </location>
</feature>
<name>A0ABV0G7J5_9BURK</name>
<comment type="caution">
    <text evidence="3">The sequence shown here is derived from an EMBL/GenBank/DDBJ whole genome shotgun (WGS) entry which is preliminary data.</text>
</comment>
<organism evidence="3 4">
    <name type="scientific">Roseateles paludis</name>
    <dbReference type="NCBI Taxonomy" id="3145238"/>
    <lineage>
        <taxon>Bacteria</taxon>
        <taxon>Pseudomonadati</taxon>
        <taxon>Pseudomonadota</taxon>
        <taxon>Betaproteobacteria</taxon>
        <taxon>Burkholderiales</taxon>
        <taxon>Sphaerotilaceae</taxon>
        <taxon>Roseateles</taxon>
    </lineage>
</organism>
<dbReference type="EMBL" id="JBDPZD010000009">
    <property type="protein sequence ID" value="MEO3693694.1"/>
    <property type="molecule type" value="Genomic_DNA"/>
</dbReference>
<keyword evidence="3" id="KW-0378">Hydrolase</keyword>
<dbReference type="InterPro" id="IPR029058">
    <property type="entry name" value="AB_hydrolase_fold"/>
</dbReference>
<dbReference type="PANTHER" id="PTHR37946">
    <property type="entry name" value="SLL1969 PROTEIN"/>
    <property type="match status" value="1"/>
</dbReference>
<keyword evidence="1" id="KW-1133">Transmembrane helix</keyword>
<protein>
    <submittedName>
        <fullName evidence="3">Alpha/beta fold hydrolase</fullName>
    </submittedName>
</protein>
<evidence type="ECO:0000313" key="3">
    <source>
        <dbReference type="EMBL" id="MEO3693694.1"/>
    </source>
</evidence>
<keyword evidence="1" id="KW-0812">Transmembrane</keyword>
<dbReference type="Pfam" id="PF12697">
    <property type="entry name" value="Abhydrolase_6"/>
    <property type="match status" value="1"/>
</dbReference>
<sequence length="290" mass="31130">MNAAWQRLWSLLRLGGAIALLARGEPAWAVALLLITPLGLLLLFLTLAPPGPTQRQASLAQRLRAWAKECVVNERVFGLDQPWRAGDQAPALAVSARGDKGVLLLHGFCCNRGLWRPWVARLQAAGVPVMALTLEPAFGSIDAYADPIDAAVRQLHAATGHMPVIVAHSMGGLAARAWWRAHGARHTQAPRLISLGTPHLGTRIATLSPATNARQMRCGSSWLAQLPPMPDVDCLWSPCDQIVQPAGNACQPGARLHRVDATGHLALIDTPEAWALLQRALLSDPQLSDA</sequence>
<dbReference type="RefSeq" id="WP_347706504.1">
    <property type="nucleotide sequence ID" value="NZ_JBDPZD010000009.1"/>
</dbReference>
<dbReference type="SUPFAM" id="SSF53474">
    <property type="entry name" value="alpha/beta-Hydrolases"/>
    <property type="match status" value="1"/>
</dbReference>
<dbReference type="GO" id="GO:0016787">
    <property type="term" value="F:hydrolase activity"/>
    <property type="evidence" value="ECO:0007669"/>
    <property type="project" value="UniProtKB-KW"/>
</dbReference>
<accession>A0ABV0G7J5</accession>
<evidence type="ECO:0000256" key="1">
    <source>
        <dbReference type="SAM" id="Phobius"/>
    </source>
</evidence>
<proteinExistence type="predicted"/>
<dbReference type="InterPro" id="IPR000073">
    <property type="entry name" value="AB_hydrolase_1"/>
</dbReference>